<protein>
    <recommendedName>
        <fullName evidence="3">RCC1-like domain-containing protein</fullName>
    </recommendedName>
</protein>
<dbReference type="InterPro" id="IPR051625">
    <property type="entry name" value="Signaling_Regulatory_Domain"/>
</dbReference>
<gene>
    <name evidence="4" type="ORF">D9Q98_001489</name>
</gene>
<feature type="domain" description="RCC1-like" evidence="3">
    <location>
        <begin position="26"/>
        <end position="430"/>
    </location>
</feature>
<name>A0A9D4U1M7_CHLVU</name>
<proteinExistence type="predicted"/>
<dbReference type="EMBL" id="SIDB01000001">
    <property type="protein sequence ID" value="KAI3439079.1"/>
    <property type="molecule type" value="Genomic_DNA"/>
</dbReference>
<reference evidence="4" key="1">
    <citation type="journal article" date="2019" name="Plant J.">
        <title>Chlorella vulgaris genome assembly and annotation reveals the molecular basis for metabolic acclimation to high light conditions.</title>
        <authorList>
            <person name="Cecchin M."/>
            <person name="Marcolungo L."/>
            <person name="Rossato M."/>
            <person name="Girolomoni L."/>
            <person name="Cosentino E."/>
            <person name="Cuine S."/>
            <person name="Li-Beisson Y."/>
            <person name="Delledonne M."/>
            <person name="Ballottari M."/>
        </authorList>
    </citation>
    <scope>NUCLEOTIDE SEQUENCE</scope>
    <source>
        <strain evidence="4">211/11P</strain>
    </source>
</reference>
<feature type="repeat" description="RCC1" evidence="2">
    <location>
        <begin position="383"/>
        <end position="434"/>
    </location>
</feature>
<comment type="caution">
    <text evidence="4">The sequence shown here is derived from an EMBL/GenBank/DDBJ whole genome shotgun (WGS) entry which is preliminary data.</text>
</comment>
<reference evidence="4" key="2">
    <citation type="submission" date="2020-11" db="EMBL/GenBank/DDBJ databases">
        <authorList>
            <person name="Cecchin M."/>
            <person name="Marcolungo L."/>
            <person name="Rossato M."/>
            <person name="Girolomoni L."/>
            <person name="Cosentino E."/>
            <person name="Cuine S."/>
            <person name="Li-Beisson Y."/>
            <person name="Delledonne M."/>
            <person name="Ballottari M."/>
        </authorList>
    </citation>
    <scope>NUCLEOTIDE SEQUENCE</scope>
    <source>
        <strain evidence="4">211/11P</strain>
        <tissue evidence="4">Whole cell</tissue>
    </source>
</reference>
<evidence type="ECO:0000259" key="3">
    <source>
        <dbReference type="Pfam" id="PF25390"/>
    </source>
</evidence>
<feature type="repeat" description="RCC1" evidence="2">
    <location>
        <begin position="131"/>
        <end position="181"/>
    </location>
</feature>
<dbReference type="InterPro" id="IPR058923">
    <property type="entry name" value="RCC1-like_dom"/>
</dbReference>
<sequence length="435" mass="46162">MSVLLQASRVFSAAAGSGPIKRGTIVLSWGTGQQGALGTRSDSDQHEPEQIPDLPSNIVSVGAGHFSSFAVTAEGQLYAWGRNREGQLGRALGRGEFECSALPQSVDALAKHHVTAATGSGVSSFAVSRDGSLFAFGTSKRGQLGLGPDALQAHVPQQVPLPTGVQQVSAGWGHAAALLSDGTLYSWGWAAGGRLGHSFAATDADEEEQRLHERRCWQPRRVELLDGVRIRQVVCGFDHTLVLAEDGSLFSFGDNSLSQLGRASQPQGEHLRPDCASSWIVNPETECGRRIKFRRVAAGLGHCLGLLNDGSVVSWGWNSGGQLGLGQFVSDECVLKPTPIYGIPTNRHALLAAGRVHSVLATDEITDRSAAFESQGLGKAVLTMCHSWGSAANGRLGTGRFEETSYPEMLPELDGEQILELACGLDHTLALVRDL</sequence>
<feature type="repeat" description="RCC1" evidence="2">
    <location>
        <begin position="310"/>
        <end position="364"/>
    </location>
</feature>
<accession>A0A9D4U1M7</accession>
<feature type="repeat" description="RCC1" evidence="2">
    <location>
        <begin position="182"/>
        <end position="246"/>
    </location>
</feature>
<dbReference type="PANTHER" id="PTHR22872">
    <property type="entry name" value="BTK-BINDING PROTEIN-RELATED"/>
    <property type="match status" value="1"/>
</dbReference>
<keyword evidence="5" id="KW-1185">Reference proteome</keyword>
<dbReference type="SUPFAM" id="SSF50985">
    <property type="entry name" value="RCC1/BLIP-II"/>
    <property type="match status" value="1"/>
</dbReference>
<dbReference type="PRINTS" id="PR00633">
    <property type="entry name" value="RCCNDNSATION"/>
</dbReference>
<dbReference type="Gene3D" id="2.130.10.30">
    <property type="entry name" value="Regulator of chromosome condensation 1/beta-lactamase-inhibitor protein II"/>
    <property type="match status" value="2"/>
</dbReference>
<dbReference type="Proteomes" id="UP001055712">
    <property type="component" value="Unassembled WGS sequence"/>
</dbReference>
<evidence type="ECO:0000256" key="2">
    <source>
        <dbReference type="PROSITE-ProRule" id="PRU00235"/>
    </source>
</evidence>
<evidence type="ECO:0000256" key="1">
    <source>
        <dbReference type="ARBA" id="ARBA00022737"/>
    </source>
</evidence>
<feature type="repeat" description="RCC1" evidence="2">
    <location>
        <begin position="75"/>
        <end position="130"/>
    </location>
</feature>
<dbReference type="PROSITE" id="PS00626">
    <property type="entry name" value="RCC1_2"/>
    <property type="match status" value="2"/>
</dbReference>
<evidence type="ECO:0000313" key="4">
    <source>
        <dbReference type="EMBL" id="KAI3439079.1"/>
    </source>
</evidence>
<dbReference type="AlphaFoldDB" id="A0A9D4U1M7"/>
<dbReference type="OrthoDB" id="8068875at2759"/>
<organism evidence="4 5">
    <name type="scientific">Chlorella vulgaris</name>
    <name type="common">Green alga</name>
    <dbReference type="NCBI Taxonomy" id="3077"/>
    <lineage>
        <taxon>Eukaryota</taxon>
        <taxon>Viridiplantae</taxon>
        <taxon>Chlorophyta</taxon>
        <taxon>core chlorophytes</taxon>
        <taxon>Trebouxiophyceae</taxon>
        <taxon>Chlorellales</taxon>
        <taxon>Chlorellaceae</taxon>
        <taxon>Chlorella clade</taxon>
        <taxon>Chlorella</taxon>
    </lineage>
</organism>
<dbReference type="PROSITE" id="PS50012">
    <property type="entry name" value="RCC1_3"/>
    <property type="match status" value="7"/>
</dbReference>
<evidence type="ECO:0000313" key="5">
    <source>
        <dbReference type="Proteomes" id="UP001055712"/>
    </source>
</evidence>
<dbReference type="InterPro" id="IPR009091">
    <property type="entry name" value="RCC1/BLIP-II"/>
</dbReference>
<dbReference type="Pfam" id="PF25390">
    <property type="entry name" value="WD40_RLD"/>
    <property type="match status" value="1"/>
</dbReference>
<keyword evidence="1" id="KW-0677">Repeat</keyword>
<feature type="repeat" description="RCC1" evidence="2">
    <location>
        <begin position="247"/>
        <end position="309"/>
    </location>
</feature>
<dbReference type="InterPro" id="IPR000408">
    <property type="entry name" value="Reg_chr_condens"/>
</dbReference>
<feature type="repeat" description="RCC1" evidence="2">
    <location>
        <begin position="24"/>
        <end position="74"/>
    </location>
</feature>